<feature type="chain" id="PRO_5016344397" evidence="1">
    <location>
        <begin position="22"/>
        <end position="111"/>
    </location>
</feature>
<dbReference type="GeneID" id="37040348"/>
<name>A0A316YFA3_9BASI</name>
<dbReference type="InParanoid" id="A0A316YFA3"/>
<accession>A0A316YFA3</accession>
<sequence>MQLFSLPSIYILATLFALGAAVPAERRQCTIGRRDLVERDTPCTTDADCSAYKPSGVCCTQDVIDNDPFVLCAANRDSANDKMAPAVRQHRDFCDSKNDPVPLDPILLCRS</sequence>
<proteinExistence type="predicted"/>
<keyword evidence="1" id="KW-0732">Signal</keyword>
<evidence type="ECO:0000313" key="3">
    <source>
        <dbReference type="Proteomes" id="UP000245768"/>
    </source>
</evidence>
<evidence type="ECO:0000256" key="1">
    <source>
        <dbReference type="SAM" id="SignalP"/>
    </source>
</evidence>
<organism evidence="2 3">
    <name type="scientific">Acaromyces ingoldii</name>
    <dbReference type="NCBI Taxonomy" id="215250"/>
    <lineage>
        <taxon>Eukaryota</taxon>
        <taxon>Fungi</taxon>
        <taxon>Dikarya</taxon>
        <taxon>Basidiomycota</taxon>
        <taxon>Ustilaginomycotina</taxon>
        <taxon>Exobasidiomycetes</taxon>
        <taxon>Exobasidiales</taxon>
        <taxon>Cryptobasidiaceae</taxon>
        <taxon>Acaromyces</taxon>
    </lineage>
</organism>
<keyword evidence="3" id="KW-1185">Reference proteome</keyword>
<evidence type="ECO:0000313" key="2">
    <source>
        <dbReference type="EMBL" id="PWN86743.1"/>
    </source>
</evidence>
<dbReference type="AlphaFoldDB" id="A0A316YFA3"/>
<protein>
    <submittedName>
        <fullName evidence="2">Uncharacterized protein</fullName>
    </submittedName>
</protein>
<dbReference type="EMBL" id="KZ819642">
    <property type="protein sequence ID" value="PWN86743.1"/>
    <property type="molecule type" value="Genomic_DNA"/>
</dbReference>
<feature type="signal peptide" evidence="1">
    <location>
        <begin position="1"/>
        <end position="21"/>
    </location>
</feature>
<dbReference type="RefSeq" id="XP_025373941.1">
    <property type="nucleotide sequence ID" value="XM_025518432.1"/>
</dbReference>
<reference evidence="2 3" key="1">
    <citation type="journal article" date="2018" name="Mol. Biol. Evol.">
        <title>Broad Genomic Sampling Reveals a Smut Pathogenic Ancestry of the Fungal Clade Ustilaginomycotina.</title>
        <authorList>
            <person name="Kijpornyongpan T."/>
            <person name="Mondo S.J."/>
            <person name="Barry K."/>
            <person name="Sandor L."/>
            <person name="Lee J."/>
            <person name="Lipzen A."/>
            <person name="Pangilinan J."/>
            <person name="LaButti K."/>
            <person name="Hainaut M."/>
            <person name="Henrissat B."/>
            <person name="Grigoriev I.V."/>
            <person name="Spatafora J.W."/>
            <person name="Aime M.C."/>
        </authorList>
    </citation>
    <scope>NUCLEOTIDE SEQUENCE [LARGE SCALE GENOMIC DNA]</scope>
    <source>
        <strain evidence="2 3">MCA 4198</strain>
    </source>
</reference>
<gene>
    <name evidence="2" type="ORF">FA10DRAFT_199158</name>
</gene>
<dbReference type="Proteomes" id="UP000245768">
    <property type="component" value="Unassembled WGS sequence"/>
</dbReference>